<proteinExistence type="predicted"/>
<name>A0A654U7X7_MYCTX</name>
<accession>A0A654U7X7</accession>
<protein>
    <submittedName>
        <fullName evidence="1">Uncharacterized protein</fullName>
    </submittedName>
</protein>
<dbReference type="Proteomes" id="UP000046680">
    <property type="component" value="Unassembled WGS sequence"/>
</dbReference>
<dbReference type="AlphaFoldDB" id="A0A654U7X7"/>
<evidence type="ECO:0000313" key="1">
    <source>
        <dbReference type="EMBL" id="CFS19812.1"/>
    </source>
</evidence>
<reference evidence="1 2" key="1">
    <citation type="submission" date="2015-03" db="EMBL/GenBank/DDBJ databases">
        <authorList>
            <consortium name="Pathogen Informatics"/>
        </authorList>
    </citation>
    <scope>NUCLEOTIDE SEQUENCE [LARGE SCALE GENOMIC DNA]</scope>
    <source>
        <strain evidence="1 2">C09601061</strain>
    </source>
</reference>
<dbReference type="EMBL" id="CGCX01003293">
    <property type="protein sequence ID" value="CFS19812.1"/>
    <property type="molecule type" value="Genomic_DNA"/>
</dbReference>
<sequence>MISAQSGAVCAKVTIRRSQARRAASRLVEYTIRGPIAPSSQMSLSRGSFRPLSRRSTTTLVPTLRCSAITVATSSRSKMYTASPRI</sequence>
<organism evidence="1 2">
    <name type="scientific">Mycobacterium tuberculosis</name>
    <dbReference type="NCBI Taxonomy" id="1773"/>
    <lineage>
        <taxon>Bacteria</taxon>
        <taxon>Bacillati</taxon>
        <taxon>Actinomycetota</taxon>
        <taxon>Actinomycetes</taxon>
        <taxon>Mycobacteriales</taxon>
        <taxon>Mycobacteriaceae</taxon>
        <taxon>Mycobacterium</taxon>
        <taxon>Mycobacterium tuberculosis complex</taxon>
    </lineage>
</organism>
<gene>
    <name evidence="1" type="ORF">ERS007657_04513</name>
</gene>
<evidence type="ECO:0000313" key="2">
    <source>
        <dbReference type="Proteomes" id="UP000046680"/>
    </source>
</evidence>